<evidence type="ECO:0000313" key="2">
    <source>
        <dbReference type="EMBL" id="GFP88090.1"/>
    </source>
</evidence>
<keyword evidence="1" id="KW-0812">Transmembrane</keyword>
<organism evidence="2 3">
    <name type="scientific">Phtheirospermum japonicum</name>
    <dbReference type="NCBI Taxonomy" id="374723"/>
    <lineage>
        <taxon>Eukaryota</taxon>
        <taxon>Viridiplantae</taxon>
        <taxon>Streptophyta</taxon>
        <taxon>Embryophyta</taxon>
        <taxon>Tracheophyta</taxon>
        <taxon>Spermatophyta</taxon>
        <taxon>Magnoliopsida</taxon>
        <taxon>eudicotyledons</taxon>
        <taxon>Gunneridae</taxon>
        <taxon>Pentapetalae</taxon>
        <taxon>asterids</taxon>
        <taxon>lamiids</taxon>
        <taxon>Lamiales</taxon>
        <taxon>Orobanchaceae</taxon>
        <taxon>Orobanchaceae incertae sedis</taxon>
        <taxon>Phtheirospermum</taxon>
    </lineage>
</organism>
<dbReference type="AlphaFoldDB" id="A0A830BKH5"/>
<proteinExistence type="predicted"/>
<dbReference type="Proteomes" id="UP000653305">
    <property type="component" value="Unassembled WGS sequence"/>
</dbReference>
<comment type="caution">
    <text evidence="2">The sequence shown here is derived from an EMBL/GenBank/DDBJ whole genome shotgun (WGS) entry which is preliminary data.</text>
</comment>
<name>A0A830BKH5_9LAMI</name>
<evidence type="ECO:0000313" key="3">
    <source>
        <dbReference type="Proteomes" id="UP000653305"/>
    </source>
</evidence>
<feature type="transmembrane region" description="Helical" evidence="1">
    <location>
        <begin position="36"/>
        <end position="55"/>
    </location>
</feature>
<keyword evidence="1" id="KW-0472">Membrane</keyword>
<gene>
    <name evidence="2" type="ORF">PHJA_000952700</name>
</gene>
<keyword evidence="3" id="KW-1185">Reference proteome</keyword>
<sequence length="119" mass="14198">MSFHYLLSNYLSKLIHNFRIYEGLLDDDLRESAYEVFLASLLLFEFAYTFLLGWYEYDLENLLEELVSSDHKKAEKTMIRASLNWEPLSSQQKQAASAVEVFRIVEEDLKLYIKPYHYK</sequence>
<evidence type="ECO:0000256" key="1">
    <source>
        <dbReference type="SAM" id="Phobius"/>
    </source>
</evidence>
<protein>
    <submittedName>
        <fullName evidence="2">Uncharacterized protein</fullName>
    </submittedName>
</protein>
<accession>A0A830BKH5</accession>
<reference evidence="2" key="1">
    <citation type="submission" date="2020-07" db="EMBL/GenBank/DDBJ databases">
        <title>Ethylene signaling mediates host invasion by parasitic plants.</title>
        <authorList>
            <person name="Yoshida S."/>
        </authorList>
    </citation>
    <scope>NUCLEOTIDE SEQUENCE</scope>
    <source>
        <strain evidence="2">Okayama</strain>
    </source>
</reference>
<keyword evidence="1" id="KW-1133">Transmembrane helix</keyword>
<dbReference type="OrthoDB" id="2015333at2759"/>
<dbReference type="EMBL" id="BMAC01000161">
    <property type="protein sequence ID" value="GFP88090.1"/>
    <property type="molecule type" value="Genomic_DNA"/>
</dbReference>